<keyword evidence="2" id="KW-1185">Reference proteome</keyword>
<gene>
    <name evidence="1" type="ORF">ACFQE5_10105</name>
</gene>
<sequence>MADVDDEFHALRLEPDPVRRGRRATDLLATYQQRSVELARIRRAAVEEARDQLGGSYTEVARAFGLTKGRITQIRSSAPPAHRAFFGVGPLDIALPGRRLLDRDDLVIATEDDATGAHLADEAERLSFAVERRIIDPLQEWEPSRDAIVVCGPASAHVGNMLMQRDPLLTMTIGDGARWGITDRGTGERFLSPMDEPEPRRADIAYLARHAMPSGAVVVHIAGVHALGSIGAAHYLTEHVADLWSELGDGSFSMVVASEFDGLNPTALDLVVPPRRWP</sequence>
<comment type="caution">
    <text evidence="1">The sequence shown here is derived from an EMBL/GenBank/DDBJ whole genome shotgun (WGS) entry which is preliminary data.</text>
</comment>
<dbReference type="RefSeq" id="WP_379584585.1">
    <property type="nucleotide sequence ID" value="NZ_JBHSQW010000023.1"/>
</dbReference>
<protein>
    <recommendedName>
        <fullName evidence="3">Sigma-70-like protein</fullName>
    </recommendedName>
</protein>
<evidence type="ECO:0000313" key="1">
    <source>
        <dbReference type="EMBL" id="MFC5994562.1"/>
    </source>
</evidence>
<dbReference type="Proteomes" id="UP001596302">
    <property type="component" value="Unassembled WGS sequence"/>
</dbReference>
<evidence type="ECO:0008006" key="3">
    <source>
        <dbReference type="Google" id="ProtNLM"/>
    </source>
</evidence>
<evidence type="ECO:0000313" key="2">
    <source>
        <dbReference type="Proteomes" id="UP001596302"/>
    </source>
</evidence>
<name>A0ABW1J1I8_9PSEU</name>
<reference evidence="2" key="1">
    <citation type="journal article" date="2019" name="Int. J. Syst. Evol. Microbiol.">
        <title>The Global Catalogue of Microorganisms (GCM) 10K type strain sequencing project: providing services to taxonomists for standard genome sequencing and annotation.</title>
        <authorList>
            <consortium name="The Broad Institute Genomics Platform"/>
            <consortium name="The Broad Institute Genome Sequencing Center for Infectious Disease"/>
            <person name="Wu L."/>
            <person name="Ma J."/>
        </authorList>
    </citation>
    <scope>NUCLEOTIDE SEQUENCE [LARGE SCALE GENOMIC DNA]</scope>
    <source>
        <strain evidence="2">CCM 8391</strain>
    </source>
</reference>
<dbReference type="EMBL" id="JBHSQW010000023">
    <property type="protein sequence ID" value="MFC5994562.1"/>
    <property type="molecule type" value="Genomic_DNA"/>
</dbReference>
<proteinExistence type="predicted"/>
<organism evidence="1 2">
    <name type="scientific">Pseudonocardia hispaniensis</name>
    <dbReference type="NCBI Taxonomy" id="904933"/>
    <lineage>
        <taxon>Bacteria</taxon>
        <taxon>Bacillati</taxon>
        <taxon>Actinomycetota</taxon>
        <taxon>Actinomycetes</taxon>
        <taxon>Pseudonocardiales</taxon>
        <taxon>Pseudonocardiaceae</taxon>
        <taxon>Pseudonocardia</taxon>
    </lineage>
</organism>
<accession>A0ABW1J1I8</accession>